<dbReference type="EMBL" id="JBAWTH010000021">
    <property type="protein sequence ID" value="KAL2287037.1"/>
    <property type="molecule type" value="Genomic_DNA"/>
</dbReference>
<evidence type="ECO:0000313" key="3">
    <source>
        <dbReference type="Proteomes" id="UP001600888"/>
    </source>
</evidence>
<dbReference type="InterPro" id="IPR036770">
    <property type="entry name" value="Ankyrin_rpt-contain_sf"/>
</dbReference>
<dbReference type="Gene3D" id="1.25.40.20">
    <property type="entry name" value="Ankyrin repeat-containing domain"/>
    <property type="match status" value="1"/>
</dbReference>
<keyword evidence="3" id="KW-1185">Reference proteome</keyword>
<dbReference type="SUPFAM" id="SSF48403">
    <property type="entry name" value="Ankyrin repeat"/>
    <property type="match status" value="1"/>
</dbReference>
<dbReference type="Proteomes" id="UP001600888">
    <property type="component" value="Unassembled WGS sequence"/>
</dbReference>
<feature type="region of interest" description="Disordered" evidence="1">
    <location>
        <begin position="1"/>
        <end position="46"/>
    </location>
</feature>
<accession>A0ABR4EX96</accession>
<organism evidence="2 3">
    <name type="scientific">Diaporthe vaccinii</name>
    <dbReference type="NCBI Taxonomy" id="105482"/>
    <lineage>
        <taxon>Eukaryota</taxon>
        <taxon>Fungi</taxon>
        <taxon>Dikarya</taxon>
        <taxon>Ascomycota</taxon>
        <taxon>Pezizomycotina</taxon>
        <taxon>Sordariomycetes</taxon>
        <taxon>Sordariomycetidae</taxon>
        <taxon>Diaporthales</taxon>
        <taxon>Diaporthaceae</taxon>
        <taxon>Diaporthe</taxon>
        <taxon>Diaporthe eres species complex</taxon>
    </lineage>
</organism>
<dbReference type="PANTHER" id="PTHR24121:SF23">
    <property type="entry name" value="NO MECHANORECEPTOR POTENTIAL C, ISOFORM H"/>
    <property type="match status" value="1"/>
</dbReference>
<reference evidence="2 3" key="1">
    <citation type="submission" date="2024-03" db="EMBL/GenBank/DDBJ databases">
        <title>A high-quality draft genome sequence of Diaporthe vaccinii, a causative agent of upright dieback and viscid rot disease in cranberry plants.</title>
        <authorList>
            <person name="Sarrasin M."/>
            <person name="Lang B.F."/>
            <person name="Burger G."/>
        </authorList>
    </citation>
    <scope>NUCLEOTIDE SEQUENCE [LARGE SCALE GENOMIC DNA]</scope>
    <source>
        <strain evidence="2 3">IS7</strain>
    </source>
</reference>
<dbReference type="Pfam" id="PF12796">
    <property type="entry name" value="Ank_2"/>
    <property type="match status" value="1"/>
</dbReference>
<evidence type="ECO:0008006" key="4">
    <source>
        <dbReference type="Google" id="ProtNLM"/>
    </source>
</evidence>
<sequence length="284" mass="32221">MASMEEDDRVSETEKGLDGAESDDDSPSEESEAEEEVKPQQSMPQKTIEQRLEEVLELLRADSKNWNNISDADKKYLIERTTHSSGPTALHILADKKPLERDFKGLVKYLVKSDRHLLLEVDDNSGYTPLHLAIYRRNRSMIKWICATCDEIDAAQGGKGEGYIDAVLRKKGTLLKRNCIHLAIDSAKSGKDKTARSLVDMASAETLADKDEKGNTPLALAVEYKRCNEGQIKLIEAIVERSDHFIRNHPSLDFNEKYESPYMHHVATYLPTGPKWHQQSLLRW</sequence>
<dbReference type="InterPro" id="IPR002110">
    <property type="entry name" value="Ankyrin_rpt"/>
</dbReference>
<dbReference type="SMART" id="SM00248">
    <property type="entry name" value="ANK"/>
    <property type="match status" value="4"/>
</dbReference>
<evidence type="ECO:0000256" key="1">
    <source>
        <dbReference type="SAM" id="MobiDB-lite"/>
    </source>
</evidence>
<dbReference type="PANTHER" id="PTHR24121">
    <property type="entry name" value="NO MECHANORECEPTOR POTENTIAL C, ISOFORM D-RELATED"/>
    <property type="match status" value="1"/>
</dbReference>
<feature type="compositionally biased region" description="Acidic residues" evidence="1">
    <location>
        <begin position="20"/>
        <end position="35"/>
    </location>
</feature>
<gene>
    <name evidence="2" type="ORF">FJTKL_06061</name>
</gene>
<protein>
    <recommendedName>
        <fullName evidence="4">Ankyrin repeat protein</fullName>
    </recommendedName>
</protein>
<comment type="caution">
    <text evidence="2">The sequence shown here is derived from an EMBL/GenBank/DDBJ whole genome shotgun (WGS) entry which is preliminary data.</text>
</comment>
<name>A0ABR4EX96_9PEZI</name>
<proteinExistence type="predicted"/>
<evidence type="ECO:0000313" key="2">
    <source>
        <dbReference type="EMBL" id="KAL2287037.1"/>
    </source>
</evidence>